<dbReference type="EMBL" id="CM027688">
    <property type="protein sequence ID" value="KAG0517068.1"/>
    <property type="molecule type" value="Genomic_DNA"/>
</dbReference>
<name>A0A921Q8D9_SORBI</name>
<keyword evidence="2" id="KW-0732">Signal</keyword>
<reference evidence="3" key="1">
    <citation type="journal article" date="2019" name="BMC Genomics">
        <title>A new reference genome for Sorghum bicolor reveals high levels of sequence similarity between sweet and grain genotypes: implications for the genetics of sugar metabolism.</title>
        <authorList>
            <person name="Cooper E.A."/>
            <person name="Brenton Z.W."/>
            <person name="Flinn B.S."/>
            <person name="Jenkins J."/>
            <person name="Shu S."/>
            <person name="Flowers D."/>
            <person name="Luo F."/>
            <person name="Wang Y."/>
            <person name="Xia P."/>
            <person name="Barry K."/>
            <person name="Daum C."/>
            <person name="Lipzen A."/>
            <person name="Yoshinaga Y."/>
            <person name="Schmutz J."/>
            <person name="Saski C."/>
            <person name="Vermerris W."/>
            <person name="Kresovich S."/>
        </authorList>
    </citation>
    <scope>NUCLEOTIDE SEQUENCE</scope>
</reference>
<evidence type="ECO:0000313" key="3">
    <source>
        <dbReference type="EMBL" id="KAG0517068.1"/>
    </source>
</evidence>
<comment type="caution">
    <text evidence="3">The sequence shown here is derived from an EMBL/GenBank/DDBJ whole genome shotgun (WGS) entry which is preliminary data.</text>
</comment>
<evidence type="ECO:0000256" key="2">
    <source>
        <dbReference type="SAM" id="SignalP"/>
    </source>
</evidence>
<gene>
    <name evidence="3" type="ORF">BDA96_09G056600</name>
</gene>
<feature type="compositionally biased region" description="Low complexity" evidence="1">
    <location>
        <begin position="129"/>
        <end position="138"/>
    </location>
</feature>
<feature type="chain" id="PRO_5037663829" evidence="2">
    <location>
        <begin position="24"/>
        <end position="177"/>
    </location>
</feature>
<reference evidence="3" key="2">
    <citation type="submission" date="2020-10" db="EMBL/GenBank/DDBJ databases">
        <authorList>
            <person name="Cooper E.A."/>
            <person name="Brenton Z.W."/>
            <person name="Flinn B.S."/>
            <person name="Jenkins J."/>
            <person name="Shu S."/>
            <person name="Flowers D."/>
            <person name="Luo F."/>
            <person name="Wang Y."/>
            <person name="Xia P."/>
            <person name="Barry K."/>
            <person name="Daum C."/>
            <person name="Lipzen A."/>
            <person name="Yoshinaga Y."/>
            <person name="Schmutz J."/>
            <person name="Saski C."/>
            <person name="Vermerris W."/>
            <person name="Kresovich S."/>
        </authorList>
    </citation>
    <scope>NUCLEOTIDE SEQUENCE</scope>
</reference>
<accession>A0A921Q8D9</accession>
<protein>
    <submittedName>
        <fullName evidence="3">Uncharacterized protein</fullName>
    </submittedName>
</protein>
<organism evidence="3 4">
    <name type="scientific">Sorghum bicolor</name>
    <name type="common">Sorghum</name>
    <name type="synonym">Sorghum vulgare</name>
    <dbReference type="NCBI Taxonomy" id="4558"/>
    <lineage>
        <taxon>Eukaryota</taxon>
        <taxon>Viridiplantae</taxon>
        <taxon>Streptophyta</taxon>
        <taxon>Embryophyta</taxon>
        <taxon>Tracheophyta</taxon>
        <taxon>Spermatophyta</taxon>
        <taxon>Magnoliopsida</taxon>
        <taxon>Liliopsida</taxon>
        <taxon>Poales</taxon>
        <taxon>Poaceae</taxon>
        <taxon>PACMAD clade</taxon>
        <taxon>Panicoideae</taxon>
        <taxon>Andropogonodae</taxon>
        <taxon>Andropogoneae</taxon>
        <taxon>Sorghinae</taxon>
        <taxon>Sorghum</taxon>
    </lineage>
</organism>
<evidence type="ECO:0000313" key="4">
    <source>
        <dbReference type="Proteomes" id="UP000807115"/>
    </source>
</evidence>
<feature type="signal peptide" evidence="2">
    <location>
        <begin position="1"/>
        <end position="23"/>
    </location>
</feature>
<dbReference type="AlphaFoldDB" id="A0A921Q8D9"/>
<feature type="region of interest" description="Disordered" evidence="1">
    <location>
        <begin position="88"/>
        <end position="145"/>
    </location>
</feature>
<sequence length="177" mass="19228">MLLKVLHICAAVCIPSTILLTEGDMDANNHPTMVDFRTATLRCLHANGKSSCPQLSYRHSQVPAPALVESGHSSVSVAALRRLASTQLRPAAPRRLAAAQSRPQQPRRLAAAQSRRSARDLRQPRRSRPAPAAAPSSAVHDLLGPPRRARAALTGPHARASTTTLTLACCRHRRRRR</sequence>
<feature type="compositionally biased region" description="Low complexity" evidence="1">
    <location>
        <begin position="88"/>
        <end position="115"/>
    </location>
</feature>
<proteinExistence type="predicted"/>
<evidence type="ECO:0000256" key="1">
    <source>
        <dbReference type="SAM" id="MobiDB-lite"/>
    </source>
</evidence>
<dbReference type="Proteomes" id="UP000807115">
    <property type="component" value="Chromosome 9"/>
</dbReference>